<dbReference type="GO" id="GO:0009931">
    <property type="term" value="F:calcium-dependent protein serine/threonine kinase activity"/>
    <property type="evidence" value="ECO:0000318"/>
    <property type="project" value="GO_Central"/>
</dbReference>
<dbReference type="GO" id="GO:0005737">
    <property type="term" value="C:cytoplasm"/>
    <property type="evidence" value="ECO:0000318"/>
    <property type="project" value="GO_Central"/>
</dbReference>
<evidence type="ECO:0000256" key="5">
    <source>
        <dbReference type="ARBA" id="ARBA00022840"/>
    </source>
</evidence>
<dbReference type="Proteomes" id="UP000006906">
    <property type="component" value="Chromosome 4"/>
</dbReference>
<feature type="active site" description="Proton acceptor" evidence="6">
    <location>
        <position position="946"/>
    </location>
</feature>
<dbReference type="InterPro" id="IPR008271">
    <property type="entry name" value="Ser/Thr_kinase_AS"/>
</dbReference>
<dbReference type="FunFam" id="1.10.510.10:FF:000813">
    <property type="entry name" value="Aurora-like kinase"/>
    <property type="match status" value="1"/>
</dbReference>
<keyword evidence="5 7" id="KW-0067">ATP-binding</keyword>
<dbReference type="Gramene" id="PNW84283">
    <property type="protein sequence ID" value="PNW84283"/>
    <property type="gene ID" value="CHLRE_04g228208v5"/>
</dbReference>
<feature type="compositionally biased region" description="Polar residues" evidence="9">
    <location>
        <begin position="50"/>
        <end position="63"/>
    </location>
</feature>
<keyword evidence="1" id="KW-0723">Serine/threonine-protein kinase</keyword>
<dbReference type="Pfam" id="PF00069">
    <property type="entry name" value="Pkinase"/>
    <property type="match status" value="1"/>
</dbReference>
<dbReference type="ExpressionAtlas" id="A0A2K3DUS8">
    <property type="expression patterns" value="baseline"/>
</dbReference>
<feature type="compositionally biased region" description="Low complexity" evidence="9">
    <location>
        <begin position="145"/>
        <end position="162"/>
    </location>
</feature>
<dbReference type="GO" id="GO:0005516">
    <property type="term" value="F:calmodulin binding"/>
    <property type="evidence" value="ECO:0000318"/>
    <property type="project" value="GO_Central"/>
</dbReference>
<dbReference type="KEGG" id="cre:CHLRE_04g228208v5"/>
<feature type="region of interest" description="Disordered" evidence="9">
    <location>
        <begin position="436"/>
        <end position="510"/>
    </location>
</feature>
<feature type="compositionally biased region" description="Low complexity" evidence="9">
    <location>
        <begin position="455"/>
        <end position="470"/>
    </location>
</feature>
<dbReference type="FunFam" id="3.30.200.20:FF:000042">
    <property type="entry name" value="Aurora kinase A"/>
    <property type="match status" value="1"/>
</dbReference>
<protein>
    <recommendedName>
        <fullName evidence="10">Protein kinase domain-containing protein</fullName>
    </recommendedName>
</protein>
<dbReference type="InParanoid" id="A0A2K3DUS8"/>
<dbReference type="Gene3D" id="1.10.510.10">
    <property type="entry name" value="Transferase(Phosphotransferase) domain 1"/>
    <property type="match status" value="1"/>
</dbReference>
<feature type="compositionally biased region" description="Basic residues" evidence="9">
    <location>
        <begin position="185"/>
        <end position="198"/>
    </location>
</feature>
<dbReference type="EMBL" id="CM008965">
    <property type="protein sequence ID" value="PNW84283.1"/>
    <property type="molecule type" value="Genomic_DNA"/>
</dbReference>
<feature type="compositionally biased region" description="Polar residues" evidence="9">
    <location>
        <begin position="1"/>
        <end position="10"/>
    </location>
</feature>
<dbReference type="SMART" id="SM00220">
    <property type="entry name" value="S_TKc"/>
    <property type="match status" value="1"/>
</dbReference>
<keyword evidence="12" id="KW-1185">Reference proteome</keyword>
<keyword evidence="3 7" id="KW-0547">Nucleotide-binding</keyword>
<dbReference type="InterPro" id="IPR011009">
    <property type="entry name" value="Kinase-like_dom_sf"/>
</dbReference>
<dbReference type="GO" id="GO:0035556">
    <property type="term" value="P:intracellular signal transduction"/>
    <property type="evidence" value="ECO:0000318"/>
    <property type="project" value="GO_Central"/>
</dbReference>
<dbReference type="SUPFAM" id="SSF56112">
    <property type="entry name" value="Protein kinase-like (PK-like)"/>
    <property type="match status" value="1"/>
</dbReference>
<feature type="compositionally biased region" description="Gly residues" evidence="9">
    <location>
        <begin position="495"/>
        <end position="504"/>
    </location>
</feature>
<accession>A0A2K3DUS8</accession>
<evidence type="ECO:0000256" key="2">
    <source>
        <dbReference type="ARBA" id="ARBA00022679"/>
    </source>
</evidence>
<evidence type="ECO:0000256" key="4">
    <source>
        <dbReference type="ARBA" id="ARBA00022777"/>
    </source>
</evidence>
<feature type="region of interest" description="Disordered" evidence="9">
    <location>
        <begin position="176"/>
        <end position="217"/>
    </location>
</feature>
<dbReference type="RefSeq" id="XP_042925402.1">
    <property type="nucleotide sequence ID" value="XM_043062050.1"/>
</dbReference>
<feature type="compositionally biased region" description="Low complexity" evidence="9">
    <location>
        <begin position="271"/>
        <end position="312"/>
    </location>
</feature>
<dbReference type="GeneID" id="5717823"/>
<evidence type="ECO:0000256" key="3">
    <source>
        <dbReference type="ARBA" id="ARBA00022741"/>
    </source>
</evidence>
<dbReference type="STRING" id="3055.A0A2K3DUS8"/>
<organism evidence="11 12">
    <name type="scientific">Chlamydomonas reinhardtii</name>
    <name type="common">Chlamydomonas smithii</name>
    <dbReference type="NCBI Taxonomy" id="3055"/>
    <lineage>
        <taxon>Eukaryota</taxon>
        <taxon>Viridiplantae</taxon>
        <taxon>Chlorophyta</taxon>
        <taxon>core chlorophytes</taxon>
        <taxon>Chlorophyceae</taxon>
        <taxon>CS clade</taxon>
        <taxon>Chlamydomonadales</taxon>
        <taxon>Chlamydomonadaceae</taxon>
        <taxon>Chlamydomonas</taxon>
    </lineage>
</organism>
<dbReference type="OrthoDB" id="377346at2759"/>
<evidence type="ECO:0000256" key="9">
    <source>
        <dbReference type="SAM" id="MobiDB-lite"/>
    </source>
</evidence>
<feature type="binding site" evidence="7">
    <location>
        <begin position="899"/>
        <end position="901"/>
    </location>
    <ligand>
        <name>ATP</name>
        <dbReference type="ChEBI" id="CHEBI:30616"/>
    </ligand>
</feature>
<dbReference type="PROSITE" id="PS00108">
    <property type="entry name" value="PROTEIN_KINASE_ST"/>
    <property type="match status" value="1"/>
</dbReference>
<dbReference type="GO" id="GO:0005634">
    <property type="term" value="C:nucleus"/>
    <property type="evidence" value="ECO:0000318"/>
    <property type="project" value="GO_Central"/>
</dbReference>
<evidence type="ECO:0000256" key="1">
    <source>
        <dbReference type="ARBA" id="ARBA00022527"/>
    </source>
</evidence>
<dbReference type="PANTHER" id="PTHR24350">
    <property type="entry name" value="SERINE/THREONINE-PROTEIN KINASE IAL-RELATED"/>
    <property type="match status" value="1"/>
</dbReference>
<dbReference type="GO" id="GO:0005524">
    <property type="term" value="F:ATP binding"/>
    <property type="evidence" value="ECO:0007669"/>
    <property type="project" value="UniProtKB-KW"/>
</dbReference>
<evidence type="ECO:0000256" key="7">
    <source>
        <dbReference type="PIRSR" id="PIRSR630616-2"/>
    </source>
</evidence>
<feature type="compositionally biased region" description="Low complexity" evidence="9">
    <location>
        <begin position="115"/>
        <end position="137"/>
    </location>
</feature>
<gene>
    <name evidence="11" type="ORF">CHLRE_04g228208v5</name>
</gene>
<evidence type="ECO:0000256" key="8">
    <source>
        <dbReference type="PIRSR" id="PIRSR630616-3"/>
    </source>
</evidence>
<evidence type="ECO:0000313" key="12">
    <source>
        <dbReference type="Proteomes" id="UP000006906"/>
    </source>
</evidence>
<keyword evidence="2" id="KW-0808">Transferase</keyword>
<feature type="binding site" evidence="7">
    <location>
        <position position="851"/>
    </location>
    <ligand>
        <name>ATP</name>
        <dbReference type="ChEBI" id="CHEBI:30616"/>
    </ligand>
</feature>
<dbReference type="GO" id="GO:0004683">
    <property type="term" value="F:calcium/calmodulin-dependent protein kinase activity"/>
    <property type="evidence" value="ECO:0000318"/>
    <property type="project" value="GO_Central"/>
</dbReference>
<dbReference type="PROSITE" id="PS50011">
    <property type="entry name" value="PROTEIN_KINASE_DOM"/>
    <property type="match status" value="1"/>
</dbReference>
<evidence type="ECO:0000259" key="10">
    <source>
        <dbReference type="PROSITE" id="PS50011"/>
    </source>
</evidence>
<sequence>MTTASLASTRHSLDARANAELSSYRNPPRLAIDLSGLAGSTDEPLAPSPSLVTAPSPSGTTNAPDCGSSDSASPSSKKVGLLKELKQMFSSNRRHRGQDQQGHGRPRDFTSDGGADPIAATAASSSPVATAAASRAAAADDDPTRAATASKPSAGRSSSSFRAVRMNFSRKIAAADAAQLDKSTSHHHHHHAHHHHRQLASPPPLEPPHGAHGSGSLSSIFARIKSPMRLLSTLSVGGLKSPVESLASAPCSPPPLALSCVGDVTPPLPSPSCQQQQHNPNGAAGSVKRSSSVAASRTLTRGVGSNSVAASSGGTGDVRNYRNAAASATAALAAVSVASNTVAAGFGSGSGCRAVAPVEASGDDDTAAVAKSSGSLNGGHTAAAQRRLLQAVVAAACQTDKDGAAAAATTTTVTVAMSRFNSCPAPRVPCVLSAGPARPHHAAPDPAAGGGAAGTSGSSAAGDASLQGSSMLHNGSAEDGRNSYWSAMHTTGSDGVSGSGGGGDNSAQADYFATDTPQIPQIPLLPSAVPPSSTPVPAHYQHYGSNSYKVIAVAAAHEAAAASISTRAATASDGAPHQQQHPSNRNGGGGGGSGCYGMHGKPARIYDSLWRGVTRSAAAAAAAAAAEAGDAAGIAASSGLGPGRNGSSSGRAGGAAAAASIGAGAVGDTGDYTSLLLSACVLTPLDEEEDDEDSGYAAARSAAAAGRVAAGTMSQLAAAATAVPGAATAAASEPCTAPASAAPPPSEVHLAGATAATAAKAAAATVATAAVAVTSSTTGTPGATAADAGQHQEEGEGGAALLAMNDAVPPTMPRRTWDLSDYDITKRIYKGALSCVYRATCRKSGLPVALKVYFMARVPANTLHMLRREIELHIGLAHKNIIMLYAAFHDSKHLVLVQEWAERGDLFGVHRRMKCRLTETQTTELLLAPFLDALASLHRRGIVHRDIKPENILYTQGWTLKIADFGVSICLRDERAVTRAGTVEYMAPEVERCPLKRTSHENKYNPSLAYTASADIWSVGVLAYEMLVGFLPFVSEANEMPPKAGGDGVAVAAFMAAEANTRALSFPSSLSEPARDFIRAALSENPCDRPTVEQLLQHPWIVPALEKHERLRARMT</sequence>
<dbReference type="AlphaFoldDB" id="A0A2K3DUS8"/>
<name>A0A2K3DUS8_CHLRE</name>
<evidence type="ECO:0000313" key="11">
    <source>
        <dbReference type="EMBL" id="PNW84283.1"/>
    </source>
</evidence>
<proteinExistence type="predicted"/>
<evidence type="ECO:0000256" key="6">
    <source>
        <dbReference type="PIRSR" id="PIRSR630616-1"/>
    </source>
</evidence>
<feature type="region of interest" description="Disordered" evidence="9">
    <location>
        <begin position="269"/>
        <end position="316"/>
    </location>
</feature>
<reference evidence="11 12" key="1">
    <citation type="journal article" date="2007" name="Science">
        <title>The Chlamydomonas genome reveals the evolution of key animal and plant functions.</title>
        <authorList>
            <person name="Merchant S.S."/>
            <person name="Prochnik S.E."/>
            <person name="Vallon O."/>
            <person name="Harris E.H."/>
            <person name="Karpowicz S.J."/>
            <person name="Witman G.B."/>
            <person name="Terry A."/>
            <person name="Salamov A."/>
            <person name="Fritz-Laylin L.K."/>
            <person name="Marechal-Drouard L."/>
            <person name="Marshall W.F."/>
            <person name="Qu L.H."/>
            <person name="Nelson D.R."/>
            <person name="Sanderfoot A.A."/>
            <person name="Spalding M.H."/>
            <person name="Kapitonov V.V."/>
            <person name="Ren Q."/>
            <person name="Ferris P."/>
            <person name="Lindquist E."/>
            <person name="Shapiro H."/>
            <person name="Lucas S.M."/>
            <person name="Grimwood J."/>
            <person name="Schmutz J."/>
            <person name="Cardol P."/>
            <person name="Cerutti H."/>
            <person name="Chanfreau G."/>
            <person name="Chen C.L."/>
            <person name="Cognat V."/>
            <person name="Croft M.T."/>
            <person name="Dent R."/>
            <person name="Dutcher S."/>
            <person name="Fernandez E."/>
            <person name="Fukuzawa H."/>
            <person name="Gonzalez-Ballester D."/>
            <person name="Gonzalez-Halphen D."/>
            <person name="Hallmann A."/>
            <person name="Hanikenne M."/>
            <person name="Hippler M."/>
            <person name="Inwood W."/>
            <person name="Jabbari K."/>
            <person name="Kalanon M."/>
            <person name="Kuras R."/>
            <person name="Lefebvre P.A."/>
            <person name="Lemaire S.D."/>
            <person name="Lobanov A.V."/>
            <person name="Lohr M."/>
            <person name="Manuell A."/>
            <person name="Meier I."/>
            <person name="Mets L."/>
            <person name="Mittag M."/>
            <person name="Mittelmeier T."/>
            <person name="Moroney J.V."/>
            <person name="Moseley J."/>
            <person name="Napoli C."/>
            <person name="Nedelcu A.M."/>
            <person name="Niyogi K."/>
            <person name="Novoselov S.V."/>
            <person name="Paulsen I.T."/>
            <person name="Pazour G."/>
            <person name="Purton S."/>
            <person name="Ral J.P."/>
            <person name="Riano-Pachon D.M."/>
            <person name="Riekhof W."/>
            <person name="Rymarquis L."/>
            <person name="Schroda M."/>
            <person name="Stern D."/>
            <person name="Umen J."/>
            <person name="Willows R."/>
            <person name="Wilson N."/>
            <person name="Zimmer S.L."/>
            <person name="Allmer J."/>
            <person name="Balk J."/>
            <person name="Bisova K."/>
            <person name="Chen C.J."/>
            <person name="Elias M."/>
            <person name="Gendler K."/>
            <person name="Hauser C."/>
            <person name="Lamb M.R."/>
            <person name="Ledford H."/>
            <person name="Long J.C."/>
            <person name="Minagawa J."/>
            <person name="Page M.D."/>
            <person name="Pan J."/>
            <person name="Pootakham W."/>
            <person name="Roje S."/>
            <person name="Rose A."/>
            <person name="Stahlberg E."/>
            <person name="Terauchi A.M."/>
            <person name="Yang P."/>
            <person name="Ball S."/>
            <person name="Bowler C."/>
            <person name="Dieckmann C.L."/>
            <person name="Gladyshev V.N."/>
            <person name="Green P."/>
            <person name="Jorgensen R."/>
            <person name="Mayfield S."/>
            <person name="Mueller-Roeber B."/>
            <person name="Rajamani S."/>
            <person name="Sayre R.T."/>
            <person name="Brokstein P."/>
            <person name="Dubchak I."/>
            <person name="Goodstein D."/>
            <person name="Hornick L."/>
            <person name="Huang Y.W."/>
            <person name="Jhaveri J."/>
            <person name="Luo Y."/>
            <person name="Martinez D."/>
            <person name="Ngau W.C."/>
            <person name="Otillar B."/>
            <person name="Poliakov A."/>
            <person name="Porter A."/>
            <person name="Szajkowski L."/>
            <person name="Werner G."/>
            <person name="Zhou K."/>
            <person name="Grigoriev I.V."/>
            <person name="Rokhsar D.S."/>
            <person name="Grossman A.R."/>
        </authorList>
    </citation>
    <scope>NUCLEOTIDE SEQUENCE [LARGE SCALE GENOMIC DNA]</scope>
    <source>
        <strain evidence="12">CC-503</strain>
    </source>
</reference>
<feature type="cross-link" description="Glycyl lysine isopeptide (Lys-Gly) (interchain with G-Cter in SUMO2)" evidence="8">
    <location>
        <position position="948"/>
    </location>
</feature>
<feature type="binding site" evidence="7">
    <location>
        <begin position="950"/>
        <end position="951"/>
    </location>
    <ligand>
        <name>ATP</name>
        <dbReference type="ChEBI" id="CHEBI:30616"/>
    </ligand>
</feature>
<keyword evidence="4" id="KW-0418">Kinase</keyword>
<feature type="region of interest" description="Disordered" evidence="9">
    <location>
        <begin position="567"/>
        <end position="594"/>
    </location>
</feature>
<feature type="binding site" evidence="7">
    <location>
        <position position="964"/>
    </location>
    <ligand>
        <name>ATP</name>
        <dbReference type="ChEBI" id="CHEBI:30616"/>
    </ligand>
</feature>
<feature type="domain" description="Protein kinase" evidence="10">
    <location>
        <begin position="822"/>
        <end position="1101"/>
    </location>
</feature>
<dbReference type="InterPro" id="IPR030616">
    <property type="entry name" value="Aur-like"/>
</dbReference>
<dbReference type="InterPro" id="IPR000719">
    <property type="entry name" value="Prot_kinase_dom"/>
</dbReference>
<feature type="region of interest" description="Disordered" evidence="9">
    <location>
        <begin position="1"/>
        <end position="162"/>
    </location>
</feature>